<reference evidence="1 2" key="1">
    <citation type="submission" date="2009-01" db="EMBL/GenBank/DDBJ databases">
        <authorList>
            <person name="Fulton L."/>
            <person name="Clifton S."/>
            <person name="Fulton B."/>
            <person name="Xu J."/>
            <person name="Minx P."/>
            <person name="Pepin K.H."/>
            <person name="Johnson M."/>
            <person name="Bhonagiri V."/>
            <person name="Nash W.E."/>
            <person name="Mardis E.R."/>
            <person name="Wilson R.K."/>
        </authorList>
    </citation>
    <scope>NUCLEOTIDE SEQUENCE [LARGE SCALE GENOMIC DNA]</scope>
    <source>
        <strain evidence="1 2">DSM 15981</strain>
    </source>
</reference>
<reference evidence="1 2" key="2">
    <citation type="submission" date="2009-02" db="EMBL/GenBank/DDBJ databases">
        <title>Draft genome sequence of Clostridium asparagiforme (DSM 15981).</title>
        <authorList>
            <person name="Sudarsanam P."/>
            <person name="Ley R."/>
            <person name="Guruge J."/>
            <person name="Turnbaugh P.J."/>
            <person name="Mahowald M."/>
            <person name="Liep D."/>
            <person name="Gordon J."/>
        </authorList>
    </citation>
    <scope>NUCLEOTIDE SEQUENCE [LARGE SCALE GENOMIC DNA]</scope>
    <source>
        <strain evidence="1 2">DSM 15981</strain>
    </source>
</reference>
<dbReference type="EMBL" id="ACCJ01000174">
    <property type="protein sequence ID" value="EEG55134.1"/>
    <property type="molecule type" value="Genomic_DNA"/>
</dbReference>
<protein>
    <submittedName>
        <fullName evidence="1">Uncharacterized protein</fullName>
    </submittedName>
</protein>
<accession>C0D0M5</accession>
<name>C0D0M5_9FIRM</name>
<comment type="caution">
    <text evidence="1">The sequence shown here is derived from an EMBL/GenBank/DDBJ whole genome shotgun (WGS) entry which is preliminary data.</text>
</comment>
<evidence type="ECO:0000313" key="1">
    <source>
        <dbReference type="EMBL" id="EEG55134.1"/>
    </source>
</evidence>
<dbReference type="AlphaFoldDB" id="C0D0M5"/>
<dbReference type="Proteomes" id="UP000004756">
    <property type="component" value="Unassembled WGS sequence"/>
</dbReference>
<keyword evidence="2" id="KW-1185">Reference proteome</keyword>
<proteinExistence type="predicted"/>
<organism evidence="1 2">
    <name type="scientific">[Clostridium] asparagiforme DSM 15981</name>
    <dbReference type="NCBI Taxonomy" id="518636"/>
    <lineage>
        <taxon>Bacteria</taxon>
        <taxon>Bacillati</taxon>
        <taxon>Bacillota</taxon>
        <taxon>Clostridia</taxon>
        <taxon>Lachnospirales</taxon>
        <taxon>Lachnospiraceae</taxon>
        <taxon>Enterocloster</taxon>
    </lineage>
</organism>
<evidence type="ECO:0000313" key="2">
    <source>
        <dbReference type="Proteomes" id="UP000004756"/>
    </source>
</evidence>
<dbReference type="HOGENOM" id="CLU_2895943_0_0_9"/>
<sequence>MYPIRISAFPGWQRQYIINLLKKQPENTGKATKLLNHKKGDIQTYVKSIIKRRHRHARTHQS</sequence>
<gene>
    <name evidence="1" type="ORF">CLOSTASPAR_02812</name>
</gene>